<dbReference type="PROSITE" id="PS01135">
    <property type="entry name" value="FTSZ_2"/>
    <property type="match status" value="1"/>
</dbReference>
<dbReference type="PATRIC" id="fig|797114.5.peg.118"/>
<evidence type="ECO:0000256" key="6">
    <source>
        <dbReference type="ARBA" id="ARBA00023210"/>
    </source>
</evidence>
<dbReference type="PANTHER" id="PTHR30314:SF9">
    <property type="entry name" value="CELL DIVISION PROTEIN FTSZ 2"/>
    <property type="match status" value="1"/>
</dbReference>
<evidence type="ECO:0000259" key="12">
    <source>
        <dbReference type="SMART" id="SM00864"/>
    </source>
</evidence>
<dbReference type="FunFam" id="3.40.50.1440:FF:000014">
    <property type="entry name" value="Cell division protein FtsZ"/>
    <property type="match status" value="1"/>
</dbReference>
<dbReference type="InterPro" id="IPR018316">
    <property type="entry name" value="Tubulin/FtsZ_2-layer-sand-dom"/>
</dbReference>
<comment type="subunit">
    <text evidence="8">Homodimer. Polymerizes to form a dynamic ring structure in a strictly GTP-dependent manner. Interacts directly with several other division proteins.</text>
</comment>
<feature type="domain" description="Tubulin/FtsZ GTPase" evidence="12">
    <location>
        <begin position="31"/>
        <end position="221"/>
    </location>
</feature>
<dbReference type="Gene3D" id="3.30.1330.20">
    <property type="entry name" value="Tubulin/FtsZ, C-terminal domain"/>
    <property type="match status" value="1"/>
</dbReference>
<dbReference type="GO" id="GO:0051258">
    <property type="term" value="P:protein polymerization"/>
    <property type="evidence" value="ECO:0007669"/>
    <property type="project" value="UniProtKB-UniRule"/>
</dbReference>
<evidence type="ECO:0000256" key="11">
    <source>
        <dbReference type="SAM" id="MobiDB-lite"/>
    </source>
</evidence>
<dbReference type="SUPFAM" id="SSF55307">
    <property type="entry name" value="Tubulin C-terminal domain-like"/>
    <property type="match status" value="1"/>
</dbReference>
<protein>
    <recommendedName>
        <fullName evidence="8 9">Cell division protein FtsZ</fullName>
    </recommendedName>
</protein>
<comment type="caution">
    <text evidence="14">The sequence shown here is derived from an EMBL/GenBank/DDBJ whole genome shotgun (WGS) entry which is preliminary data.</text>
</comment>
<feature type="binding site" evidence="8">
    <location>
        <position position="157"/>
    </location>
    <ligand>
        <name>GTP</name>
        <dbReference type="ChEBI" id="CHEBI:37565"/>
    </ligand>
</feature>
<dbReference type="GO" id="GO:0032153">
    <property type="term" value="C:cell division site"/>
    <property type="evidence" value="ECO:0007669"/>
    <property type="project" value="UniProtKB-UniRule"/>
</dbReference>
<dbReference type="HAMAP" id="MF_00909">
    <property type="entry name" value="FtsZ"/>
    <property type="match status" value="1"/>
</dbReference>
<keyword evidence="5 8" id="KW-0342">GTP-binding</keyword>
<dbReference type="RefSeq" id="WP_006881777.1">
    <property type="nucleotide sequence ID" value="NZ_AOIU01000003.1"/>
</dbReference>
<evidence type="ECO:0000256" key="9">
    <source>
        <dbReference type="NCBIfam" id="TIGR00065"/>
    </source>
</evidence>
<keyword evidence="7 8" id="KW-0131">Cell cycle</keyword>
<feature type="region of interest" description="Disordered" evidence="11">
    <location>
        <begin position="1"/>
        <end position="27"/>
    </location>
</feature>
<sequence length="417" mass="43603">MQDIVKEALERDEAEQNQMEETEGDGFGDPRIVIVGCGGAGNNTVNRLYNIGVDGADTVAINTDKQHLQMIEADTKILVGKSLTSGLGAGGDPEMGKRATEMAQGTIEEVLGDADLVFVTAGMGGGTGTGAAPVVSNIAKDQGAIVVGMVSTPFNVERARTVKAEKGLETLRSEADSIIVLDNNRLLDYVPNLPIGKAFSVMDQIIAETVKGISETITQPSLINLDYADMTAIMNQGGVAVMLVGETQDKNKTEEVVKDAMNHPLLDVDYRGATGGLVHITGGPDLALKEAEGIAQNITQRLDASANVIWGARIEEEYKGKVRVMAIMTGVKSAQVLGPTTQKQADKSRQALDDVDDSTFDASENVDTEFGDSGGMGGGGGHGGAGGNSGGEPDYGHTDGGRDNLEKNNGLDVIRPD</sequence>
<dbReference type="NCBIfam" id="TIGR00065">
    <property type="entry name" value="ftsZ"/>
    <property type="match status" value="1"/>
</dbReference>
<evidence type="ECO:0000256" key="8">
    <source>
        <dbReference type="HAMAP-Rule" id="MF_00909"/>
    </source>
</evidence>
<evidence type="ECO:0000256" key="3">
    <source>
        <dbReference type="ARBA" id="ARBA00022618"/>
    </source>
</evidence>
<keyword evidence="15" id="KW-1185">Reference proteome</keyword>
<dbReference type="InterPro" id="IPR008280">
    <property type="entry name" value="Tub_FtsZ_C"/>
</dbReference>
<dbReference type="GO" id="GO:0043093">
    <property type="term" value="P:FtsZ-dependent cytokinesis"/>
    <property type="evidence" value="ECO:0007669"/>
    <property type="project" value="UniProtKB-UniRule"/>
</dbReference>
<keyword evidence="2 8" id="KW-0963">Cytoplasm</keyword>
<dbReference type="Proteomes" id="UP000011626">
    <property type="component" value="Unassembled WGS sequence"/>
</dbReference>
<dbReference type="InterPro" id="IPR037103">
    <property type="entry name" value="Tubulin/FtsZ-like_C"/>
</dbReference>
<evidence type="ECO:0000256" key="10">
    <source>
        <dbReference type="RuleBase" id="RU003360"/>
    </source>
</evidence>
<feature type="compositionally biased region" description="Basic and acidic residues" evidence="11">
    <location>
        <begin position="394"/>
        <end position="406"/>
    </location>
</feature>
<dbReference type="STRING" id="797114.C475_00615"/>
<dbReference type="FunFam" id="3.30.1330.20:FF:000008">
    <property type="entry name" value="Cell division protein FtsZ"/>
    <property type="match status" value="1"/>
</dbReference>
<keyword evidence="3 8" id="KW-0132">Cell division</keyword>
<feature type="domain" description="Tubulin/FtsZ 2-layer sandwich" evidence="13">
    <location>
        <begin position="223"/>
        <end position="340"/>
    </location>
</feature>
<dbReference type="InterPro" id="IPR020805">
    <property type="entry name" value="Cell_div_FtsZ_CS"/>
</dbReference>
<dbReference type="PROSITE" id="PS01134">
    <property type="entry name" value="FTSZ_1"/>
    <property type="match status" value="1"/>
</dbReference>
<accession>M0D8X7</accession>
<dbReference type="AlphaFoldDB" id="M0D8X7"/>
<feature type="binding site" evidence="8">
    <location>
        <begin position="39"/>
        <end position="43"/>
    </location>
    <ligand>
        <name>GTP</name>
        <dbReference type="ChEBI" id="CHEBI:37565"/>
    </ligand>
</feature>
<keyword evidence="4 8" id="KW-0547">Nucleotide-binding</keyword>
<comment type="subcellular location">
    <subcellularLocation>
        <location evidence="8">Cytoplasm</location>
    </subcellularLocation>
    <text evidence="8">Assembles at midcell at the inner surface of the cytoplasmic membrane.</text>
</comment>
<evidence type="ECO:0000313" key="15">
    <source>
        <dbReference type="Proteomes" id="UP000011626"/>
    </source>
</evidence>
<evidence type="ECO:0000256" key="7">
    <source>
        <dbReference type="ARBA" id="ARBA00023306"/>
    </source>
</evidence>
<dbReference type="GO" id="GO:0003924">
    <property type="term" value="F:GTPase activity"/>
    <property type="evidence" value="ECO:0007669"/>
    <property type="project" value="UniProtKB-UniRule"/>
</dbReference>
<dbReference type="InterPro" id="IPR003008">
    <property type="entry name" value="Tubulin_FtsZ_GTPase"/>
</dbReference>
<dbReference type="PRINTS" id="PR00423">
    <property type="entry name" value="CELLDVISFTSZ"/>
</dbReference>
<dbReference type="Pfam" id="PF12327">
    <property type="entry name" value="FtsZ_C"/>
    <property type="match status" value="1"/>
</dbReference>
<dbReference type="SUPFAM" id="SSF52490">
    <property type="entry name" value="Tubulin nucleotide-binding domain-like"/>
    <property type="match status" value="1"/>
</dbReference>
<dbReference type="InterPro" id="IPR036525">
    <property type="entry name" value="Tubulin/FtsZ_GTPase_sf"/>
</dbReference>
<feature type="binding site" evidence="8">
    <location>
        <position position="160"/>
    </location>
    <ligand>
        <name>GTP</name>
        <dbReference type="ChEBI" id="CHEBI:37565"/>
    </ligand>
</feature>
<feature type="binding site" evidence="8">
    <location>
        <position position="203"/>
    </location>
    <ligand>
        <name>GTP</name>
        <dbReference type="ChEBI" id="CHEBI:37565"/>
    </ligand>
</feature>
<dbReference type="InterPro" id="IPR045061">
    <property type="entry name" value="FtsZ/CetZ"/>
</dbReference>
<dbReference type="GO" id="GO:0005525">
    <property type="term" value="F:GTP binding"/>
    <property type="evidence" value="ECO:0007669"/>
    <property type="project" value="UniProtKB-UniRule"/>
</dbReference>
<dbReference type="Pfam" id="PF00091">
    <property type="entry name" value="Tubulin"/>
    <property type="match status" value="1"/>
</dbReference>
<dbReference type="GO" id="GO:0005737">
    <property type="term" value="C:cytoplasm"/>
    <property type="evidence" value="ECO:0007669"/>
    <property type="project" value="UniProtKB-SubCell"/>
</dbReference>
<dbReference type="SMART" id="SM00865">
    <property type="entry name" value="Tubulin_C"/>
    <property type="match status" value="1"/>
</dbReference>
<evidence type="ECO:0000259" key="13">
    <source>
        <dbReference type="SMART" id="SM00865"/>
    </source>
</evidence>
<evidence type="ECO:0000256" key="1">
    <source>
        <dbReference type="ARBA" id="ARBA00009690"/>
    </source>
</evidence>
<proteinExistence type="inferred from homology"/>
<keyword evidence="6 8" id="KW-0717">Septation</keyword>
<feature type="compositionally biased region" description="Gly residues" evidence="11">
    <location>
        <begin position="372"/>
        <end position="390"/>
    </location>
</feature>
<name>M0D8X7_9EURY</name>
<feature type="compositionally biased region" description="Basic and acidic residues" evidence="11">
    <location>
        <begin position="1"/>
        <end position="11"/>
    </location>
</feature>
<evidence type="ECO:0000313" key="14">
    <source>
        <dbReference type="EMBL" id="ELZ30599.1"/>
    </source>
</evidence>
<feature type="compositionally biased region" description="Acidic residues" evidence="11">
    <location>
        <begin position="353"/>
        <end position="370"/>
    </location>
</feature>
<evidence type="ECO:0000256" key="4">
    <source>
        <dbReference type="ARBA" id="ARBA00022741"/>
    </source>
</evidence>
<comment type="similarity">
    <text evidence="1 8 10">Belongs to the FtsZ family.</text>
</comment>
<dbReference type="PANTHER" id="PTHR30314">
    <property type="entry name" value="CELL DIVISION PROTEIN FTSZ-RELATED"/>
    <property type="match status" value="1"/>
</dbReference>
<dbReference type="SMART" id="SM00864">
    <property type="entry name" value="Tubulin"/>
    <property type="match status" value="1"/>
</dbReference>
<dbReference type="OrthoDB" id="371908at2157"/>
<feature type="region of interest" description="Disordered" evidence="11">
    <location>
        <begin position="339"/>
        <end position="417"/>
    </location>
</feature>
<dbReference type="EMBL" id="AOIU01000003">
    <property type="protein sequence ID" value="ELZ30599.1"/>
    <property type="molecule type" value="Genomic_DNA"/>
</dbReference>
<dbReference type="CDD" id="cd02201">
    <property type="entry name" value="FtsZ_type1"/>
    <property type="match status" value="1"/>
</dbReference>
<feature type="binding site" evidence="8">
    <location>
        <begin position="126"/>
        <end position="128"/>
    </location>
    <ligand>
        <name>GTP</name>
        <dbReference type="ChEBI" id="CHEBI:37565"/>
    </ligand>
</feature>
<dbReference type="InterPro" id="IPR000158">
    <property type="entry name" value="Cell_div_FtsZ"/>
</dbReference>
<organism evidence="14 15">
    <name type="scientific">Halosimplex carlsbadense 2-9-1</name>
    <dbReference type="NCBI Taxonomy" id="797114"/>
    <lineage>
        <taxon>Archaea</taxon>
        <taxon>Methanobacteriati</taxon>
        <taxon>Methanobacteriota</taxon>
        <taxon>Stenosarchaea group</taxon>
        <taxon>Halobacteria</taxon>
        <taxon>Halobacteriales</taxon>
        <taxon>Haloarculaceae</taxon>
        <taxon>Halosimplex</taxon>
    </lineage>
</organism>
<dbReference type="InterPro" id="IPR024757">
    <property type="entry name" value="FtsZ_C"/>
</dbReference>
<reference evidence="14 15" key="1">
    <citation type="journal article" date="2014" name="PLoS Genet.">
        <title>Phylogenetically driven sequencing of extremely halophilic archaea reveals strategies for static and dynamic osmo-response.</title>
        <authorList>
            <person name="Becker E.A."/>
            <person name="Seitzer P.M."/>
            <person name="Tritt A."/>
            <person name="Larsen D."/>
            <person name="Krusor M."/>
            <person name="Yao A.I."/>
            <person name="Wu D."/>
            <person name="Madern D."/>
            <person name="Eisen J.A."/>
            <person name="Darling A.E."/>
            <person name="Facciotti M.T."/>
        </authorList>
    </citation>
    <scope>NUCLEOTIDE SEQUENCE [LARGE SCALE GENOMIC DNA]</scope>
    <source>
        <strain evidence="14 15">2-9-1</strain>
    </source>
</reference>
<gene>
    <name evidence="8" type="primary">ftsZ</name>
    <name evidence="14" type="ORF">C475_00615</name>
</gene>
<feature type="compositionally biased region" description="Acidic residues" evidence="11">
    <location>
        <begin position="12"/>
        <end position="26"/>
    </location>
</feature>
<evidence type="ECO:0000256" key="5">
    <source>
        <dbReference type="ARBA" id="ARBA00023134"/>
    </source>
</evidence>
<dbReference type="eggNOG" id="arCOG02201">
    <property type="taxonomic scope" value="Archaea"/>
</dbReference>
<comment type="function">
    <text evidence="8">Essential cell division protein that forms a contractile ring structure (Z ring) at the future cell division site. The regulation of the ring assembly controls the timing and the location of cell division. One of the functions of the FtsZ ring is to recruit other cell division proteins to the septum to produce a new cell wall between the dividing cells. Binds GTP and shows GTPase activity.</text>
</comment>
<evidence type="ECO:0000256" key="2">
    <source>
        <dbReference type="ARBA" id="ARBA00022490"/>
    </source>
</evidence>
<dbReference type="Gene3D" id="3.40.50.1440">
    <property type="entry name" value="Tubulin/FtsZ, GTPase domain"/>
    <property type="match status" value="1"/>
</dbReference>